<sequence>MQSSVYVTASGPALSLLLYENTKISGNQMGFLLGAVVNRVTDTISDSQIRDEKTETIINISSILPISSSCRVINGAGRIDREKLNALVKTEKNQQVKNGSQNHDIVGWYSFKRNEVYQMSMREQVIHLQLTEMAKDFCQTSTPELFVLCLLSSNLTSKATHVFKHSFMRYLSEKSTFDLIPLQIHNLGMPQSTQYQTTACVPSREALLSDIMERVRPQGRDHMMLHVQAELQVILNQRVQQLSSAENNRMALEGEVDHLKKQLEAVERSQQLKQRKSLQGQNNGSDEHHDRQSNHDRSCHRNSVGDVSNNHSPQIIKSESPYSSDRTSPIFGYGSARRSGPNRSQTPDLMKKTLPS</sequence>
<dbReference type="PANTHER" id="PTHR31728:SF5">
    <property type="entry name" value="OS07G0540200 PROTEIN"/>
    <property type="match status" value="1"/>
</dbReference>
<dbReference type="GO" id="GO:0008017">
    <property type="term" value="F:microtubule binding"/>
    <property type="evidence" value="ECO:0007669"/>
    <property type="project" value="TreeGrafter"/>
</dbReference>
<dbReference type="KEGG" id="tpal:117640802"/>
<feature type="compositionally biased region" description="Polar residues" evidence="1">
    <location>
        <begin position="305"/>
        <end position="327"/>
    </location>
</feature>
<dbReference type="GO" id="GO:0031593">
    <property type="term" value="F:polyubiquitin modification-dependent protein binding"/>
    <property type="evidence" value="ECO:0007669"/>
    <property type="project" value="TreeGrafter"/>
</dbReference>
<dbReference type="PANTHER" id="PTHR31728">
    <property type="entry name" value="ABRAXAS FAMILY MEMBER"/>
    <property type="match status" value="1"/>
</dbReference>
<name>A0A6P8ZIG7_THRPL</name>
<organism evidence="3">
    <name type="scientific">Thrips palmi</name>
    <name type="common">Melon thrips</name>
    <dbReference type="NCBI Taxonomy" id="161013"/>
    <lineage>
        <taxon>Eukaryota</taxon>
        <taxon>Metazoa</taxon>
        <taxon>Ecdysozoa</taxon>
        <taxon>Arthropoda</taxon>
        <taxon>Hexapoda</taxon>
        <taxon>Insecta</taxon>
        <taxon>Pterygota</taxon>
        <taxon>Neoptera</taxon>
        <taxon>Paraneoptera</taxon>
        <taxon>Thysanoptera</taxon>
        <taxon>Terebrantia</taxon>
        <taxon>Thripoidea</taxon>
        <taxon>Thripidae</taxon>
        <taxon>Thrips</taxon>
    </lineage>
</organism>
<dbReference type="GO" id="GO:0070536">
    <property type="term" value="P:protein K63-linked deubiquitination"/>
    <property type="evidence" value="ECO:0007669"/>
    <property type="project" value="TreeGrafter"/>
</dbReference>
<feature type="compositionally biased region" description="Basic and acidic residues" evidence="1">
    <location>
        <begin position="285"/>
        <end position="299"/>
    </location>
</feature>
<dbReference type="InterPro" id="IPR023238">
    <property type="entry name" value="FAM175"/>
</dbReference>
<evidence type="ECO:0000313" key="2">
    <source>
        <dbReference type="Proteomes" id="UP000515158"/>
    </source>
</evidence>
<feature type="compositionally biased region" description="Polar residues" evidence="1">
    <location>
        <begin position="269"/>
        <end position="284"/>
    </location>
</feature>
<dbReference type="OrthoDB" id="6358435at2759"/>
<dbReference type="InParanoid" id="A0A6P8ZIG7"/>
<dbReference type="Pfam" id="PF21125">
    <property type="entry name" value="MPN_2A_DUB_like"/>
    <property type="match status" value="1"/>
</dbReference>
<keyword evidence="2" id="KW-1185">Reference proteome</keyword>
<evidence type="ECO:0000256" key="1">
    <source>
        <dbReference type="SAM" id="MobiDB-lite"/>
    </source>
</evidence>
<dbReference type="AlphaFoldDB" id="A0A6P8ZIG7"/>
<feature type="region of interest" description="Disordered" evidence="1">
    <location>
        <begin position="269"/>
        <end position="356"/>
    </location>
</feature>
<accession>A0A6P8ZIG7</accession>
<dbReference type="GO" id="GO:0090307">
    <property type="term" value="P:mitotic spindle assembly"/>
    <property type="evidence" value="ECO:0007669"/>
    <property type="project" value="TreeGrafter"/>
</dbReference>
<dbReference type="PRINTS" id="PR02051">
    <property type="entry name" value="PROTEINF175"/>
</dbReference>
<proteinExistence type="predicted"/>
<gene>
    <name evidence="3" type="primary">LOC117640802</name>
</gene>
<dbReference type="Proteomes" id="UP000515158">
    <property type="component" value="Unplaced"/>
</dbReference>
<dbReference type="RefSeq" id="XP_034233574.1">
    <property type="nucleotide sequence ID" value="XM_034377683.1"/>
</dbReference>
<dbReference type="GeneID" id="117640802"/>
<dbReference type="GO" id="GO:0005634">
    <property type="term" value="C:nucleus"/>
    <property type="evidence" value="ECO:0007669"/>
    <property type="project" value="TreeGrafter"/>
</dbReference>
<reference evidence="3" key="1">
    <citation type="submission" date="2025-08" db="UniProtKB">
        <authorList>
            <consortium name="RefSeq"/>
        </authorList>
    </citation>
    <scope>IDENTIFICATION</scope>
    <source>
        <tissue evidence="3">Total insect</tissue>
    </source>
</reference>
<evidence type="ECO:0000313" key="3">
    <source>
        <dbReference type="RefSeq" id="XP_034233574.1"/>
    </source>
</evidence>
<protein>
    <submittedName>
        <fullName evidence="3">BRISC complex subunit FAM175B-like</fullName>
    </submittedName>
</protein>
<dbReference type="GO" id="GO:0008608">
    <property type="term" value="P:attachment of spindle microtubules to kinetochore"/>
    <property type="evidence" value="ECO:0007669"/>
    <property type="project" value="TreeGrafter"/>
</dbReference>